<reference evidence="1" key="1">
    <citation type="submission" date="2008-12" db="EMBL/GenBank/DDBJ databases">
        <title>Complete sequence of Chloroflexus aggregans DSM 9485.</title>
        <authorList>
            <consortium name="US DOE Joint Genome Institute"/>
            <person name="Lucas S."/>
            <person name="Copeland A."/>
            <person name="Lapidus A."/>
            <person name="Glavina del Rio T."/>
            <person name="Dalin E."/>
            <person name="Tice H."/>
            <person name="Pitluck S."/>
            <person name="Foster B."/>
            <person name="Larimer F."/>
            <person name="Land M."/>
            <person name="Hauser L."/>
            <person name="Kyrpides N."/>
            <person name="Mikhailova N."/>
            <person name="Bryant D."/>
            <person name="Richardson P."/>
        </authorList>
    </citation>
    <scope>NUCLEOTIDE SEQUENCE</scope>
    <source>
        <strain evidence="1">DSM 9485</strain>
    </source>
</reference>
<dbReference type="OrthoDB" id="9779902at2"/>
<dbReference type="EMBL" id="CP001337">
    <property type="protein sequence ID" value="ACL23330.1"/>
    <property type="molecule type" value="Genomic_DNA"/>
</dbReference>
<sequence>MHAELSAALTRRLLHGHITAEMQAWRQGLADSWPHARDDSATRTDWE</sequence>
<dbReference type="AlphaFoldDB" id="B8G326"/>
<organism evidence="1 2">
    <name type="scientific">Chloroflexus aggregans (strain MD-66 / DSM 9485)</name>
    <dbReference type="NCBI Taxonomy" id="326427"/>
    <lineage>
        <taxon>Bacteria</taxon>
        <taxon>Bacillati</taxon>
        <taxon>Chloroflexota</taxon>
        <taxon>Chloroflexia</taxon>
        <taxon>Chloroflexales</taxon>
        <taxon>Chloroflexineae</taxon>
        <taxon>Chloroflexaceae</taxon>
        <taxon>Chloroflexus</taxon>
    </lineage>
</organism>
<gene>
    <name evidence="1" type="ordered locus">Cagg_0384</name>
</gene>
<protein>
    <submittedName>
        <fullName evidence="1">Uncharacterized protein</fullName>
    </submittedName>
</protein>
<proteinExistence type="predicted"/>
<evidence type="ECO:0000313" key="2">
    <source>
        <dbReference type="Proteomes" id="UP000002508"/>
    </source>
</evidence>
<dbReference type="KEGG" id="cag:Cagg_0384"/>
<dbReference type="RefSeq" id="WP_012615696.1">
    <property type="nucleotide sequence ID" value="NC_011831.1"/>
</dbReference>
<dbReference type="Proteomes" id="UP000002508">
    <property type="component" value="Chromosome"/>
</dbReference>
<accession>B8G326</accession>
<evidence type="ECO:0000313" key="1">
    <source>
        <dbReference type="EMBL" id="ACL23330.1"/>
    </source>
</evidence>
<name>B8G326_CHLAD</name>
<dbReference type="HOGENOM" id="CLU_3166121_0_0_0"/>
<keyword evidence="2" id="KW-1185">Reference proteome</keyword>